<dbReference type="AlphaFoldDB" id="A0A8E2JPK2"/>
<feature type="compositionally biased region" description="Polar residues" evidence="4">
    <location>
        <begin position="13"/>
        <end position="25"/>
    </location>
</feature>
<keyword evidence="6" id="KW-1185">Reference proteome</keyword>
<evidence type="ECO:0000313" key="5">
    <source>
        <dbReference type="EMBL" id="OCL04697.1"/>
    </source>
</evidence>
<dbReference type="Proteomes" id="UP000250140">
    <property type="component" value="Unassembled WGS sequence"/>
</dbReference>
<dbReference type="SUPFAM" id="SSF48452">
    <property type="entry name" value="TPR-like"/>
    <property type="match status" value="2"/>
</dbReference>
<evidence type="ECO:0000256" key="2">
    <source>
        <dbReference type="ARBA" id="ARBA00022803"/>
    </source>
</evidence>
<dbReference type="SUPFAM" id="SSF81901">
    <property type="entry name" value="HCP-like"/>
    <property type="match status" value="1"/>
</dbReference>
<name>A0A8E2JPK2_9PEZI</name>
<feature type="compositionally biased region" description="Acidic residues" evidence="4">
    <location>
        <begin position="1114"/>
        <end position="1126"/>
    </location>
</feature>
<feature type="region of interest" description="Disordered" evidence="4">
    <location>
        <begin position="1"/>
        <end position="26"/>
    </location>
</feature>
<feature type="compositionally biased region" description="Basic and acidic residues" evidence="4">
    <location>
        <begin position="1061"/>
        <end position="1070"/>
    </location>
</feature>
<dbReference type="FunFam" id="1.25.40.10:FF:000250">
    <property type="entry name" value="RNA polymerase II transcription elongation factor"/>
    <property type="match status" value="1"/>
</dbReference>
<dbReference type="InterPro" id="IPR019734">
    <property type="entry name" value="TPR_rpt"/>
</dbReference>
<feature type="repeat" description="TPR" evidence="3">
    <location>
        <begin position="800"/>
        <end position="833"/>
    </location>
</feature>
<feature type="compositionally biased region" description="Basic residues" evidence="4">
    <location>
        <begin position="1043"/>
        <end position="1053"/>
    </location>
</feature>
<dbReference type="Pfam" id="PF13174">
    <property type="entry name" value="TPR_6"/>
    <property type="match status" value="1"/>
</dbReference>
<proteinExistence type="predicted"/>
<feature type="compositionally biased region" description="Basic and acidic residues" evidence="4">
    <location>
        <begin position="1190"/>
        <end position="1208"/>
    </location>
</feature>
<dbReference type="SMART" id="SM00028">
    <property type="entry name" value="TPR"/>
    <property type="match status" value="8"/>
</dbReference>
<dbReference type="Gene3D" id="1.25.40.10">
    <property type="entry name" value="Tetratricopeptide repeat domain"/>
    <property type="match status" value="5"/>
</dbReference>
<feature type="compositionally biased region" description="Acidic residues" evidence="4">
    <location>
        <begin position="1160"/>
        <end position="1169"/>
    </location>
</feature>
<dbReference type="InterPro" id="IPR011990">
    <property type="entry name" value="TPR-like_helical_dom_sf"/>
</dbReference>
<dbReference type="GO" id="GO:0016593">
    <property type="term" value="C:Cdc73/Paf1 complex"/>
    <property type="evidence" value="ECO:0007669"/>
    <property type="project" value="TreeGrafter"/>
</dbReference>
<feature type="compositionally biased region" description="Polar residues" evidence="4">
    <location>
        <begin position="1076"/>
        <end position="1086"/>
    </location>
</feature>
<dbReference type="GO" id="GO:0006368">
    <property type="term" value="P:transcription elongation by RNA polymerase II"/>
    <property type="evidence" value="ECO:0007669"/>
    <property type="project" value="TreeGrafter"/>
</dbReference>
<dbReference type="PANTHER" id="PTHR14027:SF2">
    <property type="entry name" value="RNA POLYMERASE-ASSOCIATED PROTEIN CTR9 HOMOLOG"/>
    <property type="match status" value="1"/>
</dbReference>
<dbReference type="OrthoDB" id="343875at2759"/>
<feature type="region of interest" description="Disordered" evidence="4">
    <location>
        <begin position="1007"/>
        <end position="1208"/>
    </location>
</feature>
<dbReference type="GO" id="GO:0006355">
    <property type="term" value="P:regulation of DNA-templated transcription"/>
    <property type="evidence" value="ECO:0007669"/>
    <property type="project" value="InterPro"/>
</dbReference>
<protein>
    <submittedName>
        <fullName evidence="5">TPR-like protein</fullName>
    </submittedName>
</protein>
<dbReference type="EMBL" id="KV750460">
    <property type="protein sequence ID" value="OCL04697.1"/>
    <property type="molecule type" value="Genomic_DNA"/>
</dbReference>
<sequence length="1208" mass="136427">MAAMRDSAPNGVNGHSNSSISTHPSRFSDVPKAISVAVAEVDGPIDVEISLDDDIQDDPTELCTLLENEDAAKSMWMVVALGYAKQRKPDVAIEVLTKALSALARGRADDRLGILNGLCWLYLLKCREAPRVKPDGQLPSEARTKDFYIQSATSVLNDASRISPSYPPLFLARGVLYLLRASLQPPSKLSSGSQASSERMDTLKQASKCFEDALRASNGKNIMALMGKARVHYSMGKFADALKTYQIILERAPDIIDPDPRIGIGCCFWQLGHKDDAQIAWQRALELNPKSKIALILLGLYNLHLSSQYSTSDPEFADVYKKAMTQYTVPAFKLDDRLPLTCATFGGYYLMRKGMDRVESLARRAIELTDVNAIASDGWYLLARKEHYNDELSKANDYYLKADQARGGDDRGYIPAKFGAAQIKVLMQDFDGAKFRLEKLSQQTKSVEAQTLLGTLYAEDVFTAQTAKSKEDKSNELKKAITLLESVRITWQDSNKKVTPDPSVLLNLARLYETDHPDKSLKCLEQVEQMELDEIPEDDHPQDLEGETALRAALREFLPPQLLNNMGCFQYQSEKYGQARELFQTALNACVKVGEKDQSIDTDALVTTISYNLARTYEAEGMLDEAKRVYEGLLDRHSDYTDAITRLAYIALRQSPTEEGPKAVQKLYQAEPSNLEVRSLYGWYLSKAKKRTANIAEDQEQRHYKHTLQHYDKHDRYSLTGMGNIWLAIAREMRRDTEQDKDKRRKMYEKAVEFFDKALQLDPRNAYAAQGIAIALVEDKKDFATAVQIFTKVRETMKDASVFINLGHVYCEIKQYSRAIENYEAALAKDRARDPQILACLGRVWLLRGKQEKSIQAMKTSLEYSQRALEVAPEQIHFKFNVAFVQIQIAQLIYTLPEAQRTLAEVEAAAAGLDEAIESFSAIARSPNPPFPKNDIEQRANMGRNTMRRQLERAIQNQREYDEKNAARLQQARDMREAEMKKREEERRRAEEAAIEQKRKIAEERQKLEEKDREYIEKRAEEERRRQEFITQDETRRGERSAKAKGRGKRKKKGETTDSDTEGRDTDGGGRRSRQRSIVTSETPGSSGDERPRQKKRKLERKSKNVGKFKSDELIVDSDSEGDAESTPDGTAKHITKDNTDASSQGNKTTRPRKTARVIDEDEDEDDGDATIAEGLTVSSGEGDVSMMETTDRANKSDGHMDNDSESD</sequence>
<dbReference type="Pfam" id="PF13432">
    <property type="entry name" value="TPR_16"/>
    <property type="match status" value="3"/>
</dbReference>
<feature type="compositionally biased region" description="Basic and acidic residues" evidence="4">
    <location>
        <begin position="1131"/>
        <end position="1140"/>
    </location>
</feature>
<feature type="compositionally biased region" description="Basic residues" evidence="4">
    <location>
        <begin position="1093"/>
        <end position="1107"/>
    </location>
</feature>
<dbReference type="PANTHER" id="PTHR14027">
    <property type="entry name" value="RNA POLYMERASE-ASSOCIATED PROTEIN CTR9"/>
    <property type="match status" value="1"/>
</dbReference>
<evidence type="ECO:0000256" key="1">
    <source>
        <dbReference type="ARBA" id="ARBA00022737"/>
    </source>
</evidence>
<reference evidence="5 6" key="1">
    <citation type="journal article" date="2016" name="Nat. Commun.">
        <title>Ectomycorrhizal ecology is imprinted in the genome of the dominant symbiotic fungus Cenococcum geophilum.</title>
        <authorList>
            <consortium name="DOE Joint Genome Institute"/>
            <person name="Peter M."/>
            <person name="Kohler A."/>
            <person name="Ohm R.A."/>
            <person name="Kuo A."/>
            <person name="Krutzmann J."/>
            <person name="Morin E."/>
            <person name="Arend M."/>
            <person name="Barry K.W."/>
            <person name="Binder M."/>
            <person name="Choi C."/>
            <person name="Clum A."/>
            <person name="Copeland A."/>
            <person name="Grisel N."/>
            <person name="Haridas S."/>
            <person name="Kipfer T."/>
            <person name="LaButti K."/>
            <person name="Lindquist E."/>
            <person name="Lipzen A."/>
            <person name="Maire R."/>
            <person name="Meier B."/>
            <person name="Mihaltcheva S."/>
            <person name="Molinier V."/>
            <person name="Murat C."/>
            <person name="Poggeler S."/>
            <person name="Quandt C.A."/>
            <person name="Sperisen C."/>
            <person name="Tritt A."/>
            <person name="Tisserant E."/>
            <person name="Crous P.W."/>
            <person name="Henrissat B."/>
            <person name="Nehls U."/>
            <person name="Egli S."/>
            <person name="Spatafora J.W."/>
            <person name="Grigoriev I.V."/>
            <person name="Martin F.M."/>
        </authorList>
    </citation>
    <scope>NUCLEOTIDE SEQUENCE [LARGE SCALE GENOMIC DNA]</scope>
    <source>
        <strain evidence="5 6">CBS 207.34</strain>
    </source>
</reference>
<evidence type="ECO:0000313" key="6">
    <source>
        <dbReference type="Proteomes" id="UP000250140"/>
    </source>
</evidence>
<gene>
    <name evidence="5" type="ORF">AOQ84DRAFT_391369</name>
</gene>
<organism evidence="5 6">
    <name type="scientific">Glonium stellatum</name>
    <dbReference type="NCBI Taxonomy" id="574774"/>
    <lineage>
        <taxon>Eukaryota</taxon>
        <taxon>Fungi</taxon>
        <taxon>Dikarya</taxon>
        <taxon>Ascomycota</taxon>
        <taxon>Pezizomycotina</taxon>
        <taxon>Dothideomycetes</taxon>
        <taxon>Pleosporomycetidae</taxon>
        <taxon>Gloniales</taxon>
        <taxon>Gloniaceae</taxon>
        <taxon>Glonium</taxon>
    </lineage>
</organism>
<dbReference type="InterPro" id="IPR031101">
    <property type="entry name" value="Ctr9"/>
</dbReference>
<keyword evidence="2 3" id="KW-0802">TPR repeat</keyword>
<dbReference type="PROSITE" id="PS50005">
    <property type="entry name" value="TPR"/>
    <property type="match status" value="2"/>
</dbReference>
<dbReference type="GO" id="GO:0000993">
    <property type="term" value="F:RNA polymerase II complex binding"/>
    <property type="evidence" value="ECO:0007669"/>
    <property type="project" value="TreeGrafter"/>
</dbReference>
<evidence type="ECO:0000256" key="4">
    <source>
        <dbReference type="SAM" id="MobiDB-lite"/>
    </source>
</evidence>
<feature type="repeat" description="TPR" evidence="3">
    <location>
        <begin position="258"/>
        <end position="291"/>
    </location>
</feature>
<evidence type="ECO:0000256" key="3">
    <source>
        <dbReference type="PROSITE-ProRule" id="PRU00339"/>
    </source>
</evidence>
<dbReference type="Pfam" id="PF13181">
    <property type="entry name" value="TPR_8"/>
    <property type="match status" value="1"/>
</dbReference>
<keyword evidence="1" id="KW-0677">Repeat</keyword>
<accession>A0A8E2JPK2</accession>
<feature type="compositionally biased region" description="Basic and acidic residues" evidence="4">
    <location>
        <begin position="1007"/>
        <end position="1042"/>
    </location>
</feature>